<reference evidence="2 3" key="1">
    <citation type="journal article" date="2024" name="Ann. Entomol. Soc. Am.">
        <title>Genomic analyses of the southern and eastern yellowjacket wasps (Hymenoptera: Vespidae) reveal evolutionary signatures of social life.</title>
        <authorList>
            <person name="Catto M.A."/>
            <person name="Caine P.B."/>
            <person name="Orr S.E."/>
            <person name="Hunt B.G."/>
            <person name="Goodisman M.A.D."/>
        </authorList>
    </citation>
    <scope>NUCLEOTIDE SEQUENCE [LARGE SCALE GENOMIC DNA]</scope>
    <source>
        <strain evidence="2">233</strain>
        <tissue evidence="2">Head and thorax</tissue>
    </source>
</reference>
<gene>
    <name evidence="2" type="ORF">V1478_002996</name>
</gene>
<dbReference type="AlphaFoldDB" id="A0ABD2BRF3"/>
<feature type="compositionally biased region" description="Basic and acidic residues" evidence="1">
    <location>
        <begin position="1"/>
        <end position="10"/>
    </location>
</feature>
<dbReference type="EMBL" id="JAUDFV010000064">
    <property type="protein sequence ID" value="KAL2735356.1"/>
    <property type="molecule type" value="Genomic_DNA"/>
</dbReference>
<sequence length="65" mass="7781">MRRNCMEKIEKTRRRRRNERKEVGGSRKGERNWHSTLSNEHPLALCNRYRSSMINPSSGMNLHAR</sequence>
<evidence type="ECO:0000313" key="3">
    <source>
        <dbReference type="Proteomes" id="UP001607302"/>
    </source>
</evidence>
<dbReference type="Proteomes" id="UP001607302">
    <property type="component" value="Unassembled WGS sequence"/>
</dbReference>
<feature type="region of interest" description="Disordered" evidence="1">
    <location>
        <begin position="1"/>
        <end position="41"/>
    </location>
</feature>
<accession>A0ABD2BRF3</accession>
<feature type="compositionally biased region" description="Basic and acidic residues" evidence="1">
    <location>
        <begin position="19"/>
        <end position="33"/>
    </location>
</feature>
<keyword evidence="3" id="KW-1185">Reference proteome</keyword>
<organism evidence="2 3">
    <name type="scientific">Vespula squamosa</name>
    <name type="common">Southern yellow jacket</name>
    <name type="synonym">Wasp</name>
    <dbReference type="NCBI Taxonomy" id="30214"/>
    <lineage>
        <taxon>Eukaryota</taxon>
        <taxon>Metazoa</taxon>
        <taxon>Ecdysozoa</taxon>
        <taxon>Arthropoda</taxon>
        <taxon>Hexapoda</taxon>
        <taxon>Insecta</taxon>
        <taxon>Pterygota</taxon>
        <taxon>Neoptera</taxon>
        <taxon>Endopterygota</taxon>
        <taxon>Hymenoptera</taxon>
        <taxon>Apocrita</taxon>
        <taxon>Aculeata</taxon>
        <taxon>Vespoidea</taxon>
        <taxon>Vespidae</taxon>
        <taxon>Vespinae</taxon>
        <taxon>Vespula</taxon>
    </lineage>
</organism>
<comment type="caution">
    <text evidence="2">The sequence shown here is derived from an EMBL/GenBank/DDBJ whole genome shotgun (WGS) entry which is preliminary data.</text>
</comment>
<evidence type="ECO:0000256" key="1">
    <source>
        <dbReference type="SAM" id="MobiDB-lite"/>
    </source>
</evidence>
<proteinExistence type="predicted"/>
<name>A0ABD2BRF3_VESSQ</name>
<evidence type="ECO:0000313" key="2">
    <source>
        <dbReference type="EMBL" id="KAL2735356.1"/>
    </source>
</evidence>
<protein>
    <submittedName>
        <fullName evidence="2">Uncharacterized protein</fullName>
    </submittedName>
</protein>